<keyword evidence="2" id="KW-0274">FAD</keyword>
<name>A3VC49_9RHOB</name>
<dbReference type="InterPro" id="IPR006094">
    <property type="entry name" value="Oxid_FAD_bind_N"/>
</dbReference>
<dbReference type="PROSITE" id="PS51387">
    <property type="entry name" value="FAD_PCMH"/>
    <property type="match status" value="1"/>
</dbReference>
<dbReference type="AlphaFoldDB" id="A3VC49"/>
<dbReference type="GO" id="GO:0071949">
    <property type="term" value="F:FAD binding"/>
    <property type="evidence" value="ECO:0007669"/>
    <property type="project" value="InterPro"/>
</dbReference>
<dbReference type="SUPFAM" id="SSF55103">
    <property type="entry name" value="FAD-linked oxidases, C-terminal domain"/>
    <property type="match status" value="1"/>
</dbReference>
<dbReference type="STRING" id="314271.RB2654_17721"/>
<proteinExistence type="predicted"/>
<comment type="caution">
    <text evidence="4">The sequence shown here is derived from an EMBL/GenBank/DDBJ whole genome shotgun (WGS) entry which is preliminary data.</text>
</comment>
<dbReference type="InterPro" id="IPR036318">
    <property type="entry name" value="FAD-bd_PCMH-like_sf"/>
</dbReference>
<dbReference type="EMBL" id="AAMT01000002">
    <property type="protein sequence ID" value="EAQ14532.1"/>
    <property type="molecule type" value="Genomic_DNA"/>
</dbReference>
<feature type="domain" description="FAD-binding PCMH-type" evidence="3">
    <location>
        <begin position="1"/>
        <end position="173"/>
    </location>
</feature>
<dbReference type="eggNOG" id="COG0277">
    <property type="taxonomic scope" value="Bacteria"/>
</dbReference>
<organism evidence="4 5">
    <name type="scientific">Maritimibacter alkaliphilus HTCC2654</name>
    <dbReference type="NCBI Taxonomy" id="314271"/>
    <lineage>
        <taxon>Bacteria</taxon>
        <taxon>Pseudomonadati</taxon>
        <taxon>Pseudomonadota</taxon>
        <taxon>Alphaproteobacteria</taxon>
        <taxon>Rhodobacterales</taxon>
        <taxon>Roseobacteraceae</taxon>
        <taxon>Maritimibacter</taxon>
    </lineage>
</organism>
<dbReference type="Pfam" id="PF01565">
    <property type="entry name" value="FAD_binding_4"/>
    <property type="match status" value="1"/>
</dbReference>
<evidence type="ECO:0000259" key="3">
    <source>
        <dbReference type="PROSITE" id="PS51387"/>
    </source>
</evidence>
<keyword evidence="5" id="KW-1185">Reference proteome</keyword>
<protein>
    <submittedName>
        <fullName evidence="4">Glycolate oxidase, GlcE subunit</fullName>
    </submittedName>
</protein>
<sequence length="375" mass="38468">MMRIESETDLAEAVKGANGPLRIKGGGTHDVGAPVVGEVLEVGIVGVTLYEPGALTLVVGAGTPLAEIEALLEDEGQRLAFEPMDHRVLLGTSGVPTIGGAVAANVSGPRRIQSGAARDFTLGARFVDGAGRVVKNGGRVMKNVTGYDLVKLMAGSWGTLGVLSEVSLKVQARPEVQASLVAEGLSPAQAVRKLSAALGSPFDVTGAAHLVGGRTQVRLEGLTGAVAYRTKALQDGPLAGFELVEGAASAALWAEVRDVAPFAGTDAAVWKVSVKPGDAPRLLDALGARVSDAVLDWGGGLMWLAVPDTGDCGAEVLRGEIAKLGGHATLVRARAETRAAVPVFQPEPTPIAALNRQIKAKFDPRGILNPGLMGV</sequence>
<evidence type="ECO:0000256" key="1">
    <source>
        <dbReference type="ARBA" id="ARBA00022630"/>
    </source>
</evidence>
<evidence type="ECO:0000313" key="5">
    <source>
        <dbReference type="Proteomes" id="UP000002931"/>
    </source>
</evidence>
<dbReference type="Proteomes" id="UP000002931">
    <property type="component" value="Unassembled WGS sequence"/>
</dbReference>
<evidence type="ECO:0000256" key="2">
    <source>
        <dbReference type="ARBA" id="ARBA00022827"/>
    </source>
</evidence>
<evidence type="ECO:0000313" key="4">
    <source>
        <dbReference type="EMBL" id="EAQ14532.1"/>
    </source>
</evidence>
<gene>
    <name evidence="4" type="ORF">RB2654_17721</name>
</gene>
<accession>A3VC49</accession>
<dbReference type="InterPro" id="IPR016164">
    <property type="entry name" value="FAD-linked_Oxase-like_C"/>
</dbReference>
<dbReference type="PANTHER" id="PTHR11748:SF103">
    <property type="entry name" value="GLYCOLATE OXIDASE SUBUNIT GLCE"/>
    <property type="match status" value="1"/>
</dbReference>
<reference evidence="4 5" key="1">
    <citation type="journal article" date="2010" name="J. Bacteriol.">
        <title>Genome sequences of Pelagibaca bermudensis HTCC2601T and Maritimibacter alkaliphilus HTCC2654T, the type strains of two marine Roseobacter genera.</title>
        <authorList>
            <person name="Thrash J.C."/>
            <person name="Cho J.C."/>
            <person name="Ferriera S."/>
            <person name="Johnson J."/>
            <person name="Vergin K.L."/>
            <person name="Giovannoni S.J."/>
        </authorList>
    </citation>
    <scope>NUCLEOTIDE SEQUENCE [LARGE SCALE GENOMIC DNA]</scope>
    <source>
        <strain evidence="4 5">HTCC2654</strain>
    </source>
</reference>
<dbReference type="GO" id="GO:0003824">
    <property type="term" value="F:catalytic activity"/>
    <property type="evidence" value="ECO:0007669"/>
    <property type="project" value="InterPro"/>
</dbReference>
<dbReference type="HOGENOM" id="CLU_017779_0_0_5"/>
<dbReference type="PANTHER" id="PTHR11748">
    <property type="entry name" value="D-LACTATE DEHYDROGENASE"/>
    <property type="match status" value="1"/>
</dbReference>
<dbReference type="SUPFAM" id="SSF56176">
    <property type="entry name" value="FAD-binding/transporter-associated domain-like"/>
    <property type="match status" value="1"/>
</dbReference>
<dbReference type="InterPro" id="IPR016169">
    <property type="entry name" value="FAD-bd_PCMH_sub2"/>
</dbReference>
<dbReference type="Gene3D" id="3.30.465.10">
    <property type="match status" value="1"/>
</dbReference>
<dbReference type="InterPro" id="IPR016166">
    <property type="entry name" value="FAD-bd_PCMH"/>
</dbReference>
<keyword evidence="1" id="KW-0285">Flavoprotein</keyword>